<accession>A0A158GTA5</accession>
<dbReference type="RefSeq" id="WP_060856634.1">
    <property type="nucleotide sequence ID" value="NZ_FCOC02000010.1"/>
</dbReference>
<keyword evidence="1" id="KW-0812">Transmembrane</keyword>
<proteinExistence type="predicted"/>
<reference evidence="2 3" key="1">
    <citation type="submission" date="2016-01" db="EMBL/GenBank/DDBJ databases">
        <authorList>
            <person name="Oliw E.H."/>
        </authorList>
    </citation>
    <scope>NUCLEOTIDE SEQUENCE [LARGE SCALE GENOMIC DNA]</scope>
    <source>
        <strain evidence="2">LMG 22029</strain>
    </source>
</reference>
<sequence length="131" mass="13935">MPARRPIALQVMQQIYALLGAPLAWIVQICVCEALAAQACYPAQDPLVHPRLPALHAYIGAVSLVALAVALGGLVAAWRGWRSTGAGKEPDPDRRAARFVYRVAILASPMFVLGLIATALAALIVSPCKPW</sequence>
<feature type="transmembrane region" description="Helical" evidence="1">
    <location>
        <begin position="55"/>
        <end position="78"/>
    </location>
</feature>
<dbReference type="AlphaFoldDB" id="A0A158GTA5"/>
<feature type="transmembrane region" description="Helical" evidence="1">
    <location>
        <begin position="99"/>
        <end position="125"/>
    </location>
</feature>
<dbReference type="Proteomes" id="UP000054893">
    <property type="component" value="Unassembled WGS sequence"/>
</dbReference>
<keyword evidence="1" id="KW-0472">Membrane</keyword>
<organism evidence="2 3">
    <name type="scientific">Caballeronia sordidicola</name>
    <name type="common">Burkholderia sordidicola</name>
    <dbReference type="NCBI Taxonomy" id="196367"/>
    <lineage>
        <taxon>Bacteria</taxon>
        <taxon>Pseudomonadati</taxon>
        <taxon>Pseudomonadota</taxon>
        <taxon>Betaproteobacteria</taxon>
        <taxon>Burkholderiales</taxon>
        <taxon>Burkholderiaceae</taxon>
        <taxon>Caballeronia</taxon>
    </lineage>
</organism>
<dbReference type="EMBL" id="FCOC02000010">
    <property type="protein sequence ID" value="SAL35315.1"/>
    <property type="molecule type" value="Genomic_DNA"/>
</dbReference>
<evidence type="ECO:0000256" key="1">
    <source>
        <dbReference type="SAM" id="Phobius"/>
    </source>
</evidence>
<gene>
    <name evidence="2" type="ORF">AWB64_03491</name>
</gene>
<protein>
    <submittedName>
        <fullName evidence="2">Uncharacterized protein</fullName>
    </submittedName>
</protein>
<evidence type="ECO:0000313" key="3">
    <source>
        <dbReference type="Proteomes" id="UP000054893"/>
    </source>
</evidence>
<dbReference type="OrthoDB" id="5572070at2"/>
<keyword evidence="1" id="KW-1133">Transmembrane helix</keyword>
<name>A0A158GTA5_CABSO</name>
<evidence type="ECO:0000313" key="2">
    <source>
        <dbReference type="EMBL" id="SAL35315.1"/>
    </source>
</evidence>